<name>A0A1F6CKK7_HANXR</name>
<evidence type="ECO:0000313" key="1">
    <source>
        <dbReference type="EMBL" id="OGG49784.1"/>
    </source>
</evidence>
<dbReference type="AlphaFoldDB" id="A0A1F6CKK7"/>
<protein>
    <submittedName>
        <fullName evidence="1">Uncharacterized protein</fullName>
    </submittedName>
</protein>
<comment type="caution">
    <text evidence="1">The sequence shown here is derived from an EMBL/GenBank/DDBJ whole genome shotgun (WGS) entry which is preliminary data.</text>
</comment>
<sequence length="295" mass="33945">MFYPTGLIEKAKKNAAEYPWAAEIQRRVVEAAQPWKLRCPHCDEAFPKNDFYAFYRSGIDAHGVFDPKRADRSLLFNVEHPDPKDPLHAFGVDAGESYFDGQNRWWFIGTYLVYGQWKQVVHAGIRNLAAAYTVTGDRAYAHRAGVLLDRVADLYPAFDFKEEGVMYEGPAHAGYVSTWHDACEETREMALAYDQVREALREDRGLAAFLGRQAGRYRLDTPKSTSEDVLRNIENGLLRDPIQNHDRIRSNYPRKEIALLVLKMVLDWPRNRDEVMGLVTTPSRKTRRLLRARIA</sequence>
<organism evidence="1 2">
    <name type="scientific">Handelsmanbacteria sp. (strain RIFCSPLOWO2_12_FULL_64_10)</name>
    <dbReference type="NCBI Taxonomy" id="1817868"/>
    <lineage>
        <taxon>Bacteria</taxon>
        <taxon>Candidatus Handelsmaniibacteriota</taxon>
    </lineage>
</organism>
<dbReference type="Proteomes" id="UP000178606">
    <property type="component" value="Unassembled WGS sequence"/>
</dbReference>
<accession>A0A1F6CKK7</accession>
<dbReference type="InterPro" id="IPR008929">
    <property type="entry name" value="Chondroitin_lyas"/>
</dbReference>
<dbReference type="Gene3D" id="1.50.10.100">
    <property type="entry name" value="Chondroitin AC/alginate lyase"/>
    <property type="match status" value="1"/>
</dbReference>
<proteinExistence type="predicted"/>
<evidence type="ECO:0000313" key="2">
    <source>
        <dbReference type="Proteomes" id="UP000178606"/>
    </source>
</evidence>
<dbReference type="EMBL" id="MFKF01000223">
    <property type="protein sequence ID" value="OGG49784.1"/>
    <property type="molecule type" value="Genomic_DNA"/>
</dbReference>
<gene>
    <name evidence="1" type="ORF">A3F84_23215</name>
</gene>
<reference evidence="1 2" key="1">
    <citation type="journal article" date="2016" name="Nat. Commun.">
        <title>Thousands of microbial genomes shed light on interconnected biogeochemical processes in an aquifer system.</title>
        <authorList>
            <person name="Anantharaman K."/>
            <person name="Brown C.T."/>
            <person name="Hug L.A."/>
            <person name="Sharon I."/>
            <person name="Castelle C.J."/>
            <person name="Probst A.J."/>
            <person name="Thomas B.C."/>
            <person name="Singh A."/>
            <person name="Wilkins M.J."/>
            <person name="Karaoz U."/>
            <person name="Brodie E.L."/>
            <person name="Williams K.H."/>
            <person name="Hubbard S.S."/>
            <person name="Banfield J.F."/>
        </authorList>
    </citation>
    <scope>NUCLEOTIDE SEQUENCE [LARGE SCALE GENOMIC DNA]</scope>
    <source>
        <strain evidence="2">RIFCSPLOWO2_12_FULL_64_10</strain>
    </source>
</reference>